<proteinExistence type="predicted"/>
<dbReference type="Pfam" id="PF05728">
    <property type="entry name" value="UPF0227"/>
    <property type="match status" value="1"/>
</dbReference>
<reference evidence="1 2" key="1">
    <citation type="submission" date="2021-07" db="EMBL/GenBank/DDBJ databases">
        <title>Genomic diversity and antimicrobial resistance of Prevotella spp. isolated from chronic lung disease airways.</title>
        <authorList>
            <person name="Webb K.A."/>
            <person name="Olagoke O.S."/>
            <person name="Baird T."/>
            <person name="Neill J."/>
            <person name="Pham A."/>
            <person name="Wells T.J."/>
            <person name="Ramsay K.A."/>
            <person name="Bell S.C."/>
            <person name="Sarovich D.S."/>
            <person name="Price E.P."/>
        </authorList>
    </citation>
    <scope>NUCLEOTIDE SEQUENCE [LARGE SCALE GENOMIC DNA]</scope>
    <source>
        <strain evidence="1 2">SCHI0011.S.12</strain>
    </source>
</reference>
<comment type="caution">
    <text evidence="1">The sequence shown here is derived from an EMBL/GenBank/DDBJ whole genome shotgun (WGS) entry which is preliminary data.</text>
</comment>
<dbReference type="Proteomes" id="UP000788426">
    <property type="component" value="Unassembled WGS sequence"/>
</dbReference>
<protein>
    <submittedName>
        <fullName evidence="1">Esterase</fullName>
    </submittedName>
</protein>
<name>A0ABS6YCG9_9BACT</name>
<evidence type="ECO:0000313" key="1">
    <source>
        <dbReference type="EMBL" id="MBW4769259.1"/>
    </source>
</evidence>
<evidence type="ECO:0000313" key="2">
    <source>
        <dbReference type="Proteomes" id="UP000788426"/>
    </source>
</evidence>
<keyword evidence="2" id="KW-1185">Reference proteome</keyword>
<dbReference type="PANTHER" id="PTHR35602">
    <property type="entry name" value="ESTERASE YQIA-RELATED"/>
    <property type="match status" value="1"/>
</dbReference>
<gene>
    <name evidence="1" type="ORF">KZO38_05725</name>
</gene>
<organism evidence="1 2">
    <name type="scientific">Hoylesella nanceiensis</name>
    <dbReference type="NCBI Taxonomy" id="425941"/>
    <lineage>
        <taxon>Bacteria</taxon>
        <taxon>Pseudomonadati</taxon>
        <taxon>Bacteroidota</taxon>
        <taxon>Bacteroidia</taxon>
        <taxon>Bacteroidales</taxon>
        <taxon>Prevotellaceae</taxon>
        <taxon>Hoylesella</taxon>
    </lineage>
</organism>
<sequence length="331" mass="37556">MQTSLLNNASNLMAGKKVLYVHGFMSSAQSGTVHLLKELMPQAEIIAEDLPLHPQEALDMLRELCKSEQPDLIISTSMGGMFTEMLYGYDRIVVNPAFKMGETMSKHGHMGKQVFQNPRKDGVQEFIVTKALVKEFDEVTAQCFAQVTSYEQQRVYGLFGDEDEFVSCSDLFEQHYTNSISFHGGHRLTDKVALHSLLPVIRWIDNKQEQREPPVVYISYETLLDSYAKPKSSLMKAYEMLLANYNVVIVAPSAPYHPEIAAEKQQWIEQYLSVPAYKHVVFCDDISLLYGDYLITTNEDAPFLGTVITFGSDEFKSWEDIIVYFSRLGGQ</sequence>
<dbReference type="RefSeq" id="WP_219481017.1">
    <property type="nucleotide sequence ID" value="NZ_JAHXCT010000003.1"/>
</dbReference>
<dbReference type="EMBL" id="JAHXCT010000003">
    <property type="protein sequence ID" value="MBW4769259.1"/>
    <property type="molecule type" value="Genomic_DNA"/>
</dbReference>
<dbReference type="PANTHER" id="PTHR35602:SF3">
    <property type="entry name" value="ESTERASE YQIA"/>
    <property type="match status" value="1"/>
</dbReference>
<accession>A0ABS6YCG9</accession>
<dbReference type="InterPro" id="IPR008886">
    <property type="entry name" value="UPF0227/Esterase_YqiA"/>
</dbReference>